<dbReference type="Pfam" id="PF12793">
    <property type="entry name" value="SgrR_N"/>
    <property type="match status" value="1"/>
</dbReference>
<reference evidence="4 7" key="2">
    <citation type="submission" date="2022-05" db="EMBL/GenBank/DDBJ databases">
        <title>Genome Sequencing of Bee-Associated Microbes.</title>
        <authorList>
            <person name="Dunlap C."/>
        </authorList>
    </citation>
    <scope>NUCLEOTIDE SEQUENCE [LARGE SCALE GENOMIC DNA]</scope>
    <source>
        <strain evidence="4 7">NRRL B-23120</strain>
    </source>
</reference>
<dbReference type="Proteomes" id="UP001527202">
    <property type="component" value="Unassembled WGS sequence"/>
</dbReference>
<evidence type="ECO:0000313" key="5">
    <source>
        <dbReference type="EMBL" id="QAV18623.1"/>
    </source>
</evidence>
<sequence length="622" mass="71882">MQITHHYLELCRAYSAVPQGLPVSLTLEELAERLHCTVRNVKLVIRKMSEAGWITWVPGRGRGNKSELHFHYTLEEMLMKQTAEFAEKEQYQQAFEWIHQYADTPLMKEQLLQHVSRYFGYKAKVTEQDADVLRLPINKTYRTFDPAALLFANDVHLSRQVFDTIVRYDRAAGDFVPSLAHHWESDESCTVWTFYLRKGVLFHHGRELEAADAAYSIRRLLSPEVFSPQRWMLEDVRRIRVLNRITIQFVLDKPHVLFPHCLTSPSAAILPRELCEADPAAYFACPVGTGPFRLEIRPGYGYLLHANERYYLGRPFLDVVEHILLRDSPELVVMTDACNMVQRAPYAPRSKPEHDWQAVECISSGCALLSFNRRKEGPLQDAGLRRYVRSVIQACAMVEELGESRAIAAASFLPDKSLRIGCDPYRDEKETADIPYSSAYAGTELTLHCKDSYKTYEDIDWIVNRCLKAGLHIKVALHERDEFLTPDVMDEADLVLYEVVLDESETLSLLELFMQEEGSIRRMFDDPLRAELNRRVALLLAEPEPRKRLDLFDKLESLLTEDCSIHFLYHRRMQTTYHKSVRGLRLNAFGHIDYRHIWFEPQDPLTGQTASADTSSPFMTIH</sequence>
<feature type="domain" description="Transcriptional regulator SgrR N-terminal HTH" evidence="3">
    <location>
        <begin position="5"/>
        <end position="108"/>
    </location>
</feature>
<dbReference type="EMBL" id="CP026520">
    <property type="protein sequence ID" value="QAV18623.1"/>
    <property type="molecule type" value="Genomic_DNA"/>
</dbReference>
<dbReference type="InterPro" id="IPR025370">
    <property type="entry name" value="SgrR_HTH_N"/>
</dbReference>
<name>A0A410WWB9_9BACL</name>
<keyword evidence="7" id="KW-1185">Reference proteome</keyword>
<reference evidence="5 6" key="1">
    <citation type="submission" date="2018-01" db="EMBL/GenBank/DDBJ databases">
        <title>The whole genome sequencing and assembly of Paenibacillus chitinolyticus KCCM 41400 strain.</title>
        <authorList>
            <person name="Kim J.-Y."/>
            <person name="Park M.-K."/>
            <person name="Lee Y.-J."/>
            <person name="Yi H."/>
            <person name="Bahn Y.-S."/>
            <person name="Kim J.F."/>
            <person name="Lee D.-W."/>
        </authorList>
    </citation>
    <scope>NUCLEOTIDE SEQUENCE [LARGE SCALE GENOMIC DNA]</scope>
    <source>
        <strain evidence="5 6">KCCM 41400</strain>
    </source>
</reference>
<dbReference type="AlphaFoldDB" id="A0A410WWB9"/>
<dbReference type="InterPro" id="IPR039424">
    <property type="entry name" value="SBP_5"/>
</dbReference>
<evidence type="ECO:0000259" key="2">
    <source>
        <dbReference type="Pfam" id="PF00496"/>
    </source>
</evidence>
<dbReference type="RefSeq" id="WP_042228012.1">
    <property type="nucleotide sequence ID" value="NZ_CP026520.1"/>
</dbReference>
<dbReference type="SUPFAM" id="SSF53850">
    <property type="entry name" value="Periplasmic binding protein-like II"/>
    <property type="match status" value="1"/>
</dbReference>
<evidence type="ECO:0000256" key="1">
    <source>
        <dbReference type="ARBA" id="ARBA00023125"/>
    </source>
</evidence>
<dbReference type="EMBL" id="JAMDMJ010000023">
    <property type="protein sequence ID" value="MCY9597636.1"/>
    <property type="molecule type" value="Genomic_DNA"/>
</dbReference>
<dbReference type="GO" id="GO:1904680">
    <property type="term" value="F:peptide transmembrane transporter activity"/>
    <property type="evidence" value="ECO:0007669"/>
    <property type="project" value="TreeGrafter"/>
</dbReference>
<evidence type="ECO:0000313" key="6">
    <source>
        <dbReference type="Proteomes" id="UP000288943"/>
    </source>
</evidence>
<evidence type="ECO:0000313" key="7">
    <source>
        <dbReference type="Proteomes" id="UP001527202"/>
    </source>
</evidence>
<dbReference type="Pfam" id="PF00496">
    <property type="entry name" value="SBP_bac_5"/>
    <property type="match status" value="1"/>
</dbReference>
<dbReference type="Gene3D" id="3.40.190.10">
    <property type="entry name" value="Periplasmic binding protein-like II"/>
    <property type="match status" value="1"/>
</dbReference>
<keyword evidence="1" id="KW-0238">DNA-binding</keyword>
<evidence type="ECO:0000259" key="3">
    <source>
        <dbReference type="Pfam" id="PF12793"/>
    </source>
</evidence>
<dbReference type="OrthoDB" id="5894719at2"/>
<organism evidence="5 6">
    <name type="scientific">Paenibacillus chitinolyticus</name>
    <dbReference type="NCBI Taxonomy" id="79263"/>
    <lineage>
        <taxon>Bacteria</taxon>
        <taxon>Bacillati</taxon>
        <taxon>Bacillota</taxon>
        <taxon>Bacilli</taxon>
        <taxon>Bacillales</taxon>
        <taxon>Paenibacillaceae</taxon>
        <taxon>Paenibacillus</taxon>
    </lineage>
</organism>
<dbReference type="InterPro" id="IPR000914">
    <property type="entry name" value="SBP_5_dom"/>
</dbReference>
<dbReference type="GO" id="GO:0015833">
    <property type="term" value="P:peptide transport"/>
    <property type="evidence" value="ECO:0007669"/>
    <property type="project" value="TreeGrafter"/>
</dbReference>
<dbReference type="PANTHER" id="PTHR30290:SF72">
    <property type="entry name" value="HTH-TYPE TRANSCRIPTIONAL REGULATOR SGRR"/>
    <property type="match status" value="1"/>
</dbReference>
<dbReference type="KEGG" id="pchi:PC41400_13425"/>
<dbReference type="Proteomes" id="UP000288943">
    <property type="component" value="Chromosome"/>
</dbReference>
<proteinExistence type="predicted"/>
<gene>
    <name evidence="4" type="ORF">M5X16_17880</name>
    <name evidence="5" type="ORF">PC41400_13425</name>
</gene>
<dbReference type="GO" id="GO:0003677">
    <property type="term" value="F:DNA binding"/>
    <property type="evidence" value="ECO:0007669"/>
    <property type="project" value="UniProtKB-KW"/>
</dbReference>
<dbReference type="GeneID" id="95375814"/>
<protein>
    <submittedName>
        <fullName evidence="5">ABC transporter substrate-binding protein</fullName>
    </submittedName>
</protein>
<dbReference type="PANTHER" id="PTHR30290">
    <property type="entry name" value="PERIPLASMIC BINDING COMPONENT OF ABC TRANSPORTER"/>
    <property type="match status" value="1"/>
</dbReference>
<accession>A0A410WWB9</accession>
<dbReference type="Gene3D" id="3.10.105.10">
    <property type="entry name" value="Dipeptide-binding Protein, Domain 3"/>
    <property type="match status" value="1"/>
</dbReference>
<feature type="domain" description="Solute-binding protein family 5" evidence="2">
    <location>
        <begin position="175"/>
        <end position="416"/>
    </location>
</feature>
<evidence type="ECO:0000313" key="4">
    <source>
        <dbReference type="EMBL" id="MCY9597636.1"/>
    </source>
</evidence>